<keyword evidence="7 9" id="KW-0808">Transferase</keyword>
<keyword evidence="6 9" id="KW-0662">Pyridine nucleotide biosynthesis</keyword>
<dbReference type="InterPro" id="IPR041525">
    <property type="entry name" value="N/Namide_PRibTrfase"/>
</dbReference>
<feature type="domain" description="Nicotinate phosphoribosyltransferase C-terminal" evidence="12">
    <location>
        <begin position="355"/>
        <end position="459"/>
    </location>
</feature>
<keyword evidence="13" id="KW-0328">Glycosyltransferase</keyword>
<comment type="similarity">
    <text evidence="2 9">Belongs to the NAPRTase family.</text>
</comment>
<dbReference type="Pfam" id="PF04095">
    <property type="entry name" value="NAPRTase"/>
    <property type="match status" value="1"/>
</dbReference>
<dbReference type="PANTHER" id="PTHR11098">
    <property type="entry name" value="NICOTINATE PHOSPHORIBOSYLTRANSFERASE"/>
    <property type="match status" value="1"/>
</dbReference>
<keyword evidence="4" id="KW-0597">Phosphoprotein</keyword>
<reference evidence="13 14" key="1">
    <citation type="submission" date="2018-09" db="EMBL/GenBank/DDBJ databases">
        <title>Genomic Encyclopedia of Archaeal and Bacterial Type Strains, Phase II (KMG-II): from individual species to whole genera.</title>
        <authorList>
            <person name="Goeker M."/>
        </authorList>
    </citation>
    <scope>NUCLEOTIDE SEQUENCE [LARGE SCALE GENOMIC DNA]</scope>
    <source>
        <strain evidence="13 14">DSM 21950</strain>
    </source>
</reference>
<keyword evidence="5 9" id="KW-0436">Ligase</keyword>
<evidence type="ECO:0000259" key="11">
    <source>
        <dbReference type="Pfam" id="PF17767"/>
    </source>
</evidence>
<evidence type="ECO:0000313" key="14">
    <source>
        <dbReference type="Proteomes" id="UP000284531"/>
    </source>
</evidence>
<comment type="caution">
    <text evidence="13">The sequence shown here is derived from an EMBL/GenBank/DDBJ whole genome shotgun (WGS) entry which is preliminary data.</text>
</comment>
<evidence type="ECO:0000256" key="8">
    <source>
        <dbReference type="ARBA" id="ARBA00048668"/>
    </source>
</evidence>
<dbReference type="UniPathway" id="UPA00253">
    <property type="reaction ID" value="UER00457"/>
</dbReference>
<evidence type="ECO:0000256" key="2">
    <source>
        <dbReference type="ARBA" id="ARBA00010897"/>
    </source>
</evidence>
<sequence length="472" mass="53775">MNTLTENAGLYTDFYELTMAQGYFLSGKKQEQTVFDYYYRTNPYKGGYLVFAGLYDLLKILQHFRYDDKNIKFLRKSGLREEFLNYLKDFKFNATIYSVREGEIVFPNEPIVRVEGNIIEAQLIETLLLNYLNFQSLIATKACRIRNVIGEKAFADFGLRRAQGLGGVHASRAAVIGGADSTSNVYSGFNYDIPVSGTQAHAWVQSFDDELEAFRKYAEINPTSTVLLVDTYNTLKSGVPNAIIIAKELEEKGNKLIGIRLDSGDLAYLSKKARKMLDDEGLDYVQIFASNQLNEYVIKSLNEQGARIDGYGIGTELVTGKDTGALDGVYKLVENNGNPRLKISENIEKITIPGKKKLIRYFDKDGKFFRDGILLANEESANKIYHPFHRDKNTEVSNYRAEELTQKVMENGEILIEEKTPSEINAYLKQRFNQLPDEHKRFISPHIYKVGISENLLDLRDGILKNIRERIK</sequence>
<gene>
    <name evidence="13" type="ORF">BXY64_0958</name>
</gene>
<dbReference type="GO" id="GO:0004516">
    <property type="term" value="F:nicotinate phosphoribosyltransferase activity"/>
    <property type="evidence" value="ECO:0007669"/>
    <property type="project" value="UniProtKB-UniRule"/>
</dbReference>
<dbReference type="OrthoDB" id="9770610at2"/>
<dbReference type="NCBIfam" id="NF009131">
    <property type="entry name" value="PRK12484.1"/>
    <property type="match status" value="1"/>
</dbReference>
<evidence type="ECO:0000259" key="12">
    <source>
        <dbReference type="Pfam" id="PF17956"/>
    </source>
</evidence>
<evidence type="ECO:0000256" key="9">
    <source>
        <dbReference type="RuleBase" id="RU365100"/>
    </source>
</evidence>
<dbReference type="SUPFAM" id="SSF51690">
    <property type="entry name" value="Nicotinate/Quinolinate PRTase C-terminal domain-like"/>
    <property type="match status" value="1"/>
</dbReference>
<dbReference type="NCBIfam" id="TIGR01513">
    <property type="entry name" value="NAPRTase_put"/>
    <property type="match status" value="1"/>
</dbReference>
<evidence type="ECO:0000256" key="1">
    <source>
        <dbReference type="ARBA" id="ARBA00004952"/>
    </source>
</evidence>
<dbReference type="EMBL" id="RAPQ01000008">
    <property type="protein sequence ID" value="RKE03944.1"/>
    <property type="molecule type" value="Genomic_DNA"/>
</dbReference>
<dbReference type="PANTHER" id="PTHR11098:SF1">
    <property type="entry name" value="NICOTINATE PHOSPHORIBOSYLTRANSFERASE"/>
    <property type="match status" value="1"/>
</dbReference>
<feature type="domain" description="Nicotinate phosphoribosyltransferase N-terminal" evidence="11">
    <location>
        <begin position="10"/>
        <end position="133"/>
    </location>
</feature>
<dbReference type="InterPro" id="IPR006405">
    <property type="entry name" value="Nic_PRibTrfase_pncB"/>
</dbReference>
<dbReference type="Pfam" id="PF17956">
    <property type="entry name" value="NAPRTase_C"/>
    <property type="match status" value="1"/>
</dbReference>
<keyword evidence="14" id="KW-1185">Reference proteome</keyword>
<evidence type="ECO:0000256" key="3">
    <source>
        <dbReference type="ARBA" id="ARBA00013236"/>
    </source>
</evidence>
<dbReference type="CDD" id="cd01570">
    <property type="entry name" value="NAPRTase_A"/>
    <property type="match status" value="1"/>
</dbReference>
<accession>A0A419X864</accession>
<dbReference type="SUPFAM" id="SSF54675">
    <property type="entry name" value="Nicotinate/Quinolinate PRTase N-terminal domain-like"/>
    <property type="match status" value="1"/>
</dbReference>
<evidence type="ECO:0000256" key="6">
    <source>
        <dbReference type="ARBA" id="ARBA00022642"/>
    </source>
</evidence>
<organism evidence="13 14">
    <name type="scientific">Marinifilum flexuosum</name>
    <dbReference type="NCBI Taxonomy" id="1117708"/>
    <lineage>
        <taxon>Bacteria</taxon>
        <taxon>Pseudomonadati</taxon>
        <taxon>Bacteroidota</taxon>
        <taxon>Bacteroidia</taxon>
        <taxon>Marinilabiliales</taxon>
        <taxon>Marinifilaceae</taxon>
    </lineage>
</organism>
<evidence type="ECO:0000259" key="10">
    <source>
        <dbReference type="Pfam" id="PF04095"/>
    </source>
</evidence>
<dbReference type="Pfam" id="PF17767">
    <property type="entry name" value="NAPRTase_N"/>
    <property type="match status" value="1"/>
</dbReference>
<dbReference type="InterPro" id="IPR007229">
    <property type="entry name" value="Nic_PRibTrfase-Fam"/>
</dbReference>
<dbReference type="Gene3D" id="3.20.140.10">
    <property type="entry name" value="nicotinate phosphoribosyltransferase"/>
    <property type="match status" value="1"/>
</dbReference>
<dbReference type="RefSeq" id="WP_120238770.1">
    <property type="nucleotide sequence ID" value="NZ_RAPQ01000008.1"/>
</dbReference>
<dbReference type="Gene3D" id="3.20.20.70">
    <property type="entry name" value="Aldolase class I"/>
    <property type="match status" value="1"/>
</dbReference>
<dbReference type="FunFam" id="3.20.20.70:FF:000076">
    <property type="entry name" value="Nicotinate phosphoribosyltransferase"/>
    <property type="match status" value="1"/>
</dbReference>
<dbReference type="InterPro" id="IPR040727">
    <property type="entry name" value="NAPRTase_N"/>
</dbReference>
<evidence type="ECO:0000256" key="7">
    <source>
        <dbReference type="ARBA" id="ARBA00022679"/>
    </source>
</evidence>
<dbReference type="GO" id="GO:0034355">
    <property type="term" value="P:NAD+ biosynthetic process via the salvage pathway"/>
    <property type="evidence" value="ECO:0007669"/>
    <property type="project" value="TreeGrafter"/>
</dbReference>
<dbReference type="NCBIfam" id="NF006695">
    <property type="entry name" value="PRK09243.1-2"/>
    <property type="match status" value="1"/>
</dbReference>
<dbReference type="EC" id="6.3.4.21" evidence="3 9"/>
<proteinExistence type="inferred from homology"/>
<dbReference type="AlphaFoldDB" id="A0A419X864"/>
<comment type="catalytic activity">
    <reaction evidence="8 9">
        <text>5-phospho-alpha-D-ribose 1-diphosphate + nicotinate + ATP + H2O = nicotinate beta-D-ribonucleotide + ADP + phosphate + diphosphate</text>
        <dbReference type="Rhea" id="RHEA:36163"/>
        <dbReference type="ChEBI" id="CHEBI:15377"/>
        <dbReference type="ChEBI" id="CHEBI:30616"/>
        <dbReference type="ChEBI" id="CHEBI:32544"/>
        <dbReference type="ChEBI" id="CHEBI:33019"/>
        <dbReference type="ChEBI" id="CHEBI:43474"/>
        <dbReference type="ChEBI" id="CHEBI:57502"/>
        <dbReference type="ChEBI" id="CHEBI:58017"/>
        <dbReference type="ChEBI" id="CHEBI:456216"/>
        <dbReference type="EC" id="6.3.4.21"/>
    </reaction>
</comment>
<evidence type="ECO:0000256" key="4">
    <source>
        <dbReference type="ARBA" id="ARBA00022553"/>
    </source>
</evidence>
<dbReference type="Proteomes" id="UP000284531">
    <property type="component" value="Unassembled WGS sequence"/>
</dbReference>
<feature type="domain" description="Nicotinate/nicotinamide phosphoribosyltransferase" evidence="10">
    <location>
        <begin position="154"/>
        <end position="351"/>
    </location>
</feature>
<dbReference type="InterPro" id="IPR041619">
    <property type="entry name" value="NAPRTase_C"/>
</dbReference>
<evidence type="ECO:0000256" key="5">
    <source>
        <dbReference type="ARBA" id="ARBA00022598"/>
    </source>
</evidence>
<comment type="PTM">
    <text evidence="9">Transiently phosphorylated on a His residue during the reaction cycle. Phosphorylation strongly increases the affinity for substrates and increases the rate of nicotinate D-ribonucleotide production. Dephosphorylation regenerates the low-affinity form of the enzyme, leading to product release.</text>
</comment>
<dbReference type="PIRSF" id="PIRSF000484">
    <property type="entry name" value="NAPRT"/>
    <property type="match status" value="1"/>
</dbReference>
<evidence type="ECO:0000313" key="13">
    <source>
        <dbReference type="EMBL" id="RKE03944.1"/>
    </source>
</evidence>
<dbReference type="InterPro" id="IPR013785">
    <property type="entry name" value="Aldolase_TIM"/>
</dbReference>
<comment type="function">
    <text evidence="9">Catalyzes the first step in the biosynthesis of NAD from nicotinic acid, the ATP-dependent synthesis of beta-nicotinate D-ribonucleotide from nicotinate and 5-phospho-D-ribose 1-phosphate.</text>
</comment>
<dbReference type="GO" id="GO:0047280">
    <property type="term" value="F:nicotinamide phosphoribosyltransferase activity"/>
    <property type="evidence" value="ECO:0007669"/>
    <property type="project" value="UniProtKB-ARBA"/>
</dbReference>
<dbReference type="InterPro" id="IPR036068">
    <property type="entry name" value="Nicotinate_pribotase-like_C"/>
</dbReference>
<dbReference type="GO" id="GO:0005829">
    <property type="term" value="C:cytosol"/>
    <property type="evidence" value="ECO:0007669"/>
    <property type="project" value="TreeGrafter"/>
</dbReference>
<name>A0A419X864_9BACT</name>
<protein>
    <recommendedName>
        <fullName evidence="3 9">Nicotinate phosphoribosyltransferase</fullName>
        <ecNumber evidence="3 9">6.3.4.21</ecNumber>
    </recommendedName>
</protein>
<comment type="pathway">
    <text evidence="1 9">Cofactor biosynthesis; NAD(+) biosynthesis; nicotinate D-ribonucleotide from nicotinate: step 1/1.</text>
</comment>